<dbReference type="PATRIC" id="fig|1288826.3.peg.2871"/>
<dbReference type="Proteomes" id="UP000011960">
    <property type="component" value="Unassembled WGS sequence"/>
</dbReference>
<dbReference type="InterPro" id="IPR023631">
    <property type="entry name" value="Amidase_dom"/>
</dbReference>
<dbReference type="AlphaFoldDB" id="M7D1A2"/>
<feature type="region of interest" description="Disordered" evidence="1">
    <location>
        <begin position="1"/>
        <end position="28"/>
    </location>
</feature>
<sequence length="471" mass="50259">MWLSPRAFRETNGDNMPQSDNATDRPFPEATLDDLLQGLDQGHWSSAQILDACLSASERLDEPAHQAYTKRFDGTARAEAEAVDTLRQANVPVGELAGLPIALKALFDVQGEVTHSGSRWWSEAASTDAVIVSRLRRAGAVITGHTNMTEFAYSGLGLNPHYGTPLTPLAPGRISGGSSSGSAVAVAAGMAAAAIGSDTGGSVRIPAAFCGLVGFKPSQYRIPRQGIFPLSDSYDSIGPIARSVGCCARLDAVLSGTPFQPGQRTDVRGLRFVVPRNYMMDDMSPGIARAFDRSLQRLREAGATVVEASVPVLDRLPELLAGGGLTAAEAFFRHRDWLGKHGDEYDPLVKSRIERGALISAADYQALLHLRAESMSRADAFLSDYDGLLAPTVPIEPPLLRDLADDRVYGHTNLLVLRNPTVANVLDLCAITLPNHAPDELPSGLMMIGRNGTDRQVLAAASGVEKVLGRD</sequence>
<organism evidence="3 4">
    <name type="scientific">Marinobacter santoriniensis NKSG1</name>
    <dbReference type="NCBI Taxonomy" id="1288826"/>
    <lineage>
        <taxon>Bacteria</taxon>
        <taxon>Pseudomonadati</taxon>
        <taxon>Pseudomonadota</taxon>
        <taxon>Gammaproteobacteria</taxon>
        <taxon>Pseudomonadales</taxon>
        <taxon>Marinobacteraceae</taxon>
        <taxon>Marinobacter</taxon>
    </lineage>
</organism>
<feature type="domain" description="Amidase" evidence="2">
    <location>
        <begin position="50"/>
        <end position="458"/>
    </location>
</feature>
<dbReference type="STRING" id="1288826.MSNKSG1_14477"/>
<proteinExistence type="predicted"/>
<dbReference type="GO" id="GO:0003824">
    <property type="term" value="F:catalytic activity"/>
    <property type="evidence" value="ECO:0007669"/>
    <property type="project" value="InterPro"/>
</dbReference>
<dbReference type="Pfam" id="PF01425">
    <property type="entry name" value="Amidase"/>
    <property type="match status" value="1"/>
</dbReference>
<evidence type="ECO:0000256" key="1">
    <source>
        <dbReference type="SAM" id="MobiDB-lite"/>
    </source>
</evidence>
<dbReference type="EMBL" id="APAT01000022">
    <property type="protein sequence ID" value="EMP54523.1"/>
    <property type="molecule type" value="Genomic_DNA"/>
</dbReference>
<comment type="caution">
    <text evidence="3">The sequence shown here is derived from an EMBL/GenBank/DDBJ whole genome shotgun (WGS) entry which is preliminary data.</text>
</comment>
<dbReference type="NCBIfam" id="NF005460">
    <property type="entry name" value="PRK07056.1"/>
    <property type="match status" value="1"/>
</dbReference>
<dbReference type="InterPro" id="IPR000120">
    <property type="entry name" value="Amidase"/>
</dbReference>
<keyword evidence="4" id="KW-1185">Reference proteome</keyword>
<dbReference type="SUPFAM" id="SSF75304">
    <property type="entry name" value="Amidase signature (AS) enzymes"/>
    <property type="match status" value="1"/>
</dbReference>
<evidence type="ECO:0000313" key="3">
    <source>
        <dbReference type="EMBL" id="EMP54523.1"/>
    </source>
</evidence>
<accession>M7D1A2</accession>
<dbReference type="PANTHER" id="PTHR11895:SF176">
    <property type="entry name" value="AMIDASE AMID-RELATED"/>
    <property type="match status" value="1"/>
</dbReference>
<evidence type="ECO:0000259" key="2">
    <source>
        <dbReference type="Pfam" id="PF01425"/>
    </source>
</evidence>
<dbReference type="Gene3D" id="3.90.1300.10">
    <property type="entry name" value="Amidase signature (AS) domain"/>
    <property type="match status" value="1"/>
</dbReference>
<dbReference type="PANTHER" id="PTHR11895">
    <property type="entry name" value="TRANSAMIDASE"/>
    <property type="match status" value="1"/>
</dbReference>
<dbReference type="InterPro" id="IPR020556">
    <property type="entry name" value="Amidase_CS"/>
</dbReference>
<dbReference type="InterPro" id="IPR036928">
    <property type="entry name" value="AS_sf"/>
</dbReference>
<name>M7D1A2_9GAMM</name>
<evidence type="ECO:0000313" key="4">
    <source>
        <dbReference type="Proteomes" id="UP000011960"/>
    </source>
</evidence>
<gene>
    <name evidence="3" type="ORF">MSNKSG1_14477</name>
</gene>
<protein>
    <submittedName>
        <fullName evidence="3">Amidase</fullName>
    </submittedName>
</protein>
<dbReference type="PROSITE" id="PS00571">
    <property type="entry name" value="AMIDASES"/>
    <property type="match status" value="1"/>
</dbReference>
<dbReference type="eggNOG" id="COG0154">
    <property type="taxonomic scope" value="Bacteria"/>
</dbReference>
<reference evidence="3 4" key="1">
    <citation type="journal article" date="2013" name="Genome Announc.">
        <title>Genome Sequence of Hydrothermal Arsenic-Respiring Bacterium Marinobacter santoriniensis NKSG1T.</title>
        <authorList>
            <person name="Handley K.M."/>
            <person name="Upton M."/>
            <person name="Beatson S.A."/>
            <person name="Hery M."/>
            <person name="Lloyd J.R."/>
        </authorList>
    </citation>
    <scope>NUCLEOTIDE SEQUENCE [LARGE SCALE GENOMIC DNA]</scope>
    <source>
        <strain evidence="3 4">NKSG1</strain>
    </source>
</reference>